<dbReference type="GO" id="GO:0042121">
    <property type="term" value="P:alginic acid biosynthetic process"/>
    <property type="evidence" value="ECO:0007669"/>
    <property type="project" value="UniProtKB-UniPathway"/>
</dbReference>
<keyword evidence="6" id="KW-0016">Alginate biosynthesis</keyword>
<evidence type="ECO:0000313" key="9">
    <source>
        <dbReference type="Proteomes" id="UP000050384"/>
    </source>
</evidence>
<dbReference type="InterPro" id="IPR031811">
    <property type="entry name" value="ALGX/ALGJ_SGNH-like"/>
</dbReference>
<comment type="subcellular location">
    <subcellularLocation>
        <location evidence="1">Periplasm</location>
    </subcellularLocation>
</comment>
<proteinExistence type="predicted"/>
<comment type="caution">
    <text evidence="8">The sequence shown here is derived from an EMBL/GenBank/DDBJ whole genome shotgun (WGS) entry which is preliminary data.</text>
</comment>
<gene>
    <name evidence="8" type="ORF">ALO94_200966</name>
</gene>
<evidence type="ECO:0000256" key="7">
    <source>
        <dbReference type="ARBA" id="ARBA00023315"/>
    </source>
</evidence>
<evidence type="ECO:0000256" key="2">
    <source>
        <dbReference type="ARBA" id="ARBA00005182"/>
    </source>
</evidence>
<keyword evidence="7" id="KW-0012">Acyltransferase</keyword>
<keyword evidence="4" id="KW-0732">Signal</keyword>
<protein>
    <submittedName>
        <fullName evidence="8">Flavin reductase</fullName>
    </submittedName>
</protein>
<dbReference type="GO" id="GO:0016746">
    <property type="term" value="F:acyltransferase activity"/>
    <property type="evidence" value="ECO:0007669"/>
    <property type="project" value="UniProtKB-KW"/>
</dbReference>
<evidence type="ECO:0000256" key="6">
    <source>
        <dbReference type="ARBA" id="ARBA00022841"/>
    </source>
</evidence>
<dbReference type="EMBL" id="LJRI01000155">
    <property type="protein sequence ID" value="KPZ11167.1"/>
    <property type="molecule type" value="Genomic_DNA"/>
</dbReference>
<evidence type="ECO:0000256" key="1">
    <source>
        <dbReference type="ARBA" id="ARBA00004418"/>
    </source>
</evidence>
<keyword evidence="5" id="KW-0574">Periplasm</keyword>
<name>A0A0Q0CQ68_PSESX</name>
<organism evidence="8 9">
    <name type="scientific">Pseudomonas syringae pv. spinaceae</name>
    <dbReference type="NCBI Taxonomy" id="264459"/>
    <lineage>
        <taxon>Bacteria</taxon>
        <taxon>Pseudomonadati</taxon>
        <taxon>Pseudomonadota</taxon>
        <taxon>Gammaproteobacteria</taxon>
        <taxon>Pseudomonadales</taxon>
        <taxon>Pseudomonadaceae</taxon>
        <taxon>Pseudomonas</taxon>
        <taxon>Pseudomonas syringae</taxon>
    </lineage>
</organism>
<dbReference type="Pfam" id="PF16822">
    <property type="entry name" value="ALGX"/>
    <property type="match status" value="1"/>
</dbReference>
<accession>A0A0Q0CQ68</accession>
<dbReference type="Proteomes" id="UP000050384">
    <property type="component" value="Unassembled WGS sequence"/>
</dbReference>
<keyword evidence="3" id="KW-0808">Transferase</keyword>
<comment type="pathway">
    <text evidence="2">Glycan biosynthesis; alginate biosynthesis.</text>
</comment>
<dbReference type="AlphaFoldDB" id="A0A0Q0CQ68"/>
<evidence type="ECO:0000256" key="3">
    <source>
        <dbReference type="ARBA" id="ARBA00022679"/>
    </source>
</evidence>
<dbReference type="UniPathway" id="UPA00286"/>
<evidence type="ECO:0000313" key="8">
    <source>
        <dbReference type="EMBL" id="KPZ11167.1"/>
    </source>
</evidence>
<evidence type="ECO:0000256" key="5">
    <source>
        <dbReference type="ARBA" id="ARBA00022764"/>
    </source>
</evidence>
<dbReference type="GO" id="GO:0042597">
    <property type="term" value="C:periplasmic space"/>
    <property type="evidence" value="ECO:0007669"/>
    <property type="project" value="UniProtKB-SubCell"/>
</dbReference>
<sequence length="87" mass="9567">MIGTSFSRNSGFVGFLQRELGAPIGNFAKDGGEFSGAANVYFDNPAFRQTPPKLLIWEIPERDLQTVYVRIENIEHVPGSVAGNKKP</sequence>
<dbReference type="PATRIC" id="fig|264459.3.peg.1755"/>
<reference evidence="8 9" key="1">
    <citation type="submission" date="2015-09" db="EMBL/GenBank/DDBJ databases">
        <title>Genome announcement of multiple Pseudomonas syringae strains.</title>
        <authorList>
            <person name="Thakur S."/>
            <person name="Wang P.W."/>
            <person name="Gong Y."/>
            <person name="Weir B.S."/>
            <person name="Guttman D.S."/>
        </authorList>
    </citation>
    <scope>NUCLEOTIDE SEQUENCE [LARGE SCALE GENOMIC DNA]</scope>
    <source>
        <strain evidence="8 9">ICMP16929</strain>
    </source>
</reference>
<evidence type="ECO:0000256" key="4">
    <source>
        <dbReference type="ARBA" id="ARBA00022729"/>
    </source>
</evidence>